<keyword evidence="1" id="KW-1133">Transmembrane helix</keyword>
<comment type="caution">
    <text evidence="2">The sequence shown here is derived from an EMBL/GenBank/DDBJ whole genome shotgun (WGS) entry which is preliminary data.</text>
</comment>
<accession>A0ABS8TP30</accession>
<evidence type="ECO:0000256" key="1">
    <source>
        <dbReference type="SAM" id="Phobius"/>
    </source>
</evidence>
<evidence type="ECO:0000313" key="2">
    <source>
        <dbReference type="EMBL" id="MCD7472958.1"/>
    </source>
</evidence>
<dbReference type="Proteomes" id="UP000823775">
    <property type="component" value="Unassembled WGS sequence"/>
</dbReference>
<gene>
    <name evidence="2" type="ORF">HAX54_014402</name>
</gene>
<keyword evidence="1" id="KW-0812">Transmembrane</keyword>
<keyword evidence="1" id="KW-0472">Membrane</keyword>
<evidence type="ECO:0008006" key="4">
    <source>
        <dbReference type="Google" id="ProtNLM"/>
    </source>
</evidence>
<sequence>MRGGVSLSFKVYLLDVFLLLLSVGSHLQISEGFSLRYRIDVLCPMSSIKSVKVLFQLNCTKTGFAVARRPF</sequence>
<protein>
    <recommendedName>
        <fullName evidence="4">Secreted protein</fullName>
    </recommendedName>
</protein>
<dbReference type="EMBL" id="JACEIK010001896">
    <property type="protein sequence ID" value="MCD7472958.1"/>
    <property type="molecule type" value="Genomic_DNA"/>
</dbReference>
<keyword evidence="3" id="KW-1185">Reference proteome</keyword>
<feature type="transmembrane region" description="Helical" evidence="1">
    <location>
        <begin position="12"/>
        <end position="29"/>
    </location>
</feature>
<proteinExistence type="predicted"/>
<name>A0ABS8TP30_DATST</name>
<evidence type="ECO:0000313" key="3">
    <source>
        <dbReference type="Proteomes" id="UP000823775"/>
    </source>
</evidence>
<organism evidence="2 3">
    <name type="scientific">Datura stramonium</name>
    <name type="common">Jimsonweed</name>
    <name type="synonym">Common thornapple</name>
    <dbReference type="NCBI Taxonomy" id="4076"/>
    <lineage>
        <taxon>Eukaryota</taxon>
        <taxon>Viridiplantae</taxon>
        <taxon>Streptophyta</taxon>
        <taxon>Embryophyta</taxon>
        <taxon>Tracheophyta</taxon>
        <taxon>Spermatophyta</taxon>
        <taxon>Magnoliopsida</taxon>
        <taxon>eudicotyledons</taxon>
        <taxon>Gunneridae</taxon>
        <taxon>Pentapetalae</taxon>
        <taxon>asterids</taxon>
        <taxon>lamiids</taxon>
        <taxon>Solanales</taxon>
        <taxon>Solanaceae</taxon>
        <taxon>Solanoideae</taxon>
        <taxon>Datureae</taxon>
        <taxon>Datura</taxon>
    </lineage>
</organism>
<reference evidence="2 3" key="1">
    <citation type="journal article" date="2021" name="BMC Genomics">
        <title>Datura genome reveals duplications of psychoactive alkaloid biosynthetic genes and high mutation rate following tissue culture.</title>
        <authorList>
            <person name="Rajewski A."/>
            <person name="Carter-House D."/>
            <person name="Stajich J."/>
            <person name="Litt A."/>
        </authorList>
    </citation>
    <scope>NUCLEOTIDE SEQUENCE [LARGE SCALE GENOMIC DNA]</scope>
    <source>
        <strain evidence="2">AR-01</strain>
    </source>
</reference>